<evidence type="ECO:0000313" key="3">
    <source>
        <dbReference type="Proteomes" id="UP000246099"/>
    </source>
</evidence>
<feature type="domain" description="AB hydrolase-1" evidence="1">
    <location>
        <begin position="76"/>
        <end position="238"/>
    </location>
</feature>
<dbReference type="SUPFAM" id="SSF53474">
    <property type="entry name" value="alpha/beta-Hydrolases"/>
    <property type="match status" value="1"/>
</dbReference>
<gene>
    <name evidence="2" type="ORF">DLD77_00405</name>
</gene>
<keyword evidence="3" id="KW-1185">Reference proteome</keyword>
<evidence type="ECO:0000313" key="2">
    <source>
        <dbReference type="EMBL" id="AWO00274.1"/>
    </source>
</evidence>
<dbReference type="InterPro" id="IPR000073">
    <property type="entry name" value="AB_hydrolase_1"/>
</dbReference>
<reference evidence="2 3" key="1">
    <citation type="submission" date="2018-05" db="EMBL/GenBank/DDBJ databases">
        <title>Chitinophaga sp. nov., isolated from rhizosphere soil of Alhagi.</title>
        <authorList>
            <person name="Liu Y."/>
        </authorList>
    </citation>
    <scope>NUCLEOTIDE SEQUENCE [LARGE SCALE GENOMIC DNA]</scope>
    <source>
        <strain evidence="2 3">T22</strain>
    </source>
</reference>
<dbReference type="EMBL" id="CP029600">
    <property type="protein sequence ID" value="AWO00274.1"/>
    <property type="molecule type" value="Genomic_DNA"/>
</dbReference>
<dbReference type="InterPro" id="IPR029058">
    <property type="entry name" value="AB_hydrolase_fold"/>
</dbReference>
<keyword evidence="2" id="KW-0378">Hydrolase</keyword>
<name>A0ABN5LN82_9BACT</name>
<proteinExistence type="predicted"/>
<accession>A0ABN5LN82</accession>
<organism evidence="2 3">
    <name type="scientific">Chitinophaga alhagiae</name>
    <dbReference type="NCBI Taxonomy" id="2203219"/>
    <lineage>
        <taxon>Bacteria</taxon>
        <taxon>Pseudomonadati</taxon>
        <taxon>Bacteroidota</taxon>
        <taxon>Chitinophagia</taxon>
        <taxon>Chitinophagales</taxon>
        <taxon>Chitinophagaceae</taxon>
        <taxon>Chitinophaga</taxon>
    </lineage>
</organism>
<dbReference type="Gene3D" id="3.40.50.1820">
    <property type="entry name" value="alpha/beta hydrolase"/>
    <property type="match status" value="1"/>
</dbReference>
<dbReference type="Proteomes" id="UP000246099">
    <property type="component" value="Chromosome"/>
</dbReference>
<protein>
    <submittedName>
        <fullName evidence="2">Alpha/beta hydrolase</fullName>
    </submittedName>
</protein>
<sequence>MCPERRRSLTYSGATCTTRWNGTASANQQQMNNKHIYLISGLGADERVFSRLEFPAGYETHFLPWIQPLTPGEPIGEYAARMARRILHPNPVLLGLSFGGMMSIEMARHIPVERVILLSSVKQKQELPPYYNGLARLLLRQLPDRILFRRRQYIVRLFMQSKTEEELALLRDYMQKKDYTYMRWALNAILQWQNEWVPHHCVHIHGSADRPFPRRYVNPTHTIVNGGHFMVMNRAAEISRILEREL</sequence>
<evidence type="ECO:0000259" key="1">
    <source>
        <dbReference type="Pfam" id="PF12697"/>
    </source>
</evidence>
<dbReference type="Pfam" id="PF12697">
    <property type="entry name" value="Abhydrolase_6"/>
    <property type="match status" value="1"/>
</dbReference>
<dbReference type="GO" id="GO:0016787">
    <property type="term" value="F:hydrolase activity"/>
    <property type="evidence" value="ECO:0007669"/>
    <property type="project" value="UniProtKB-KW"/>
</dbReference>